<evidence type="ECO:0000256" key="1">
    <source>
        <dbReference type="SAM" id="Phobius"/>
    </source>
</evidence>
<keyword evidence="1" id="KW-0812">Transmembrane</keyword>
<feature type="transmembrane region" description="Helical" evidence="1">
    <location>
        <begin position="7"/>
        <end position="25"/>
    </location>
</feature>
<reference evidence="2" key="1">
    <citation type="submission" date="2023-03" db="EMBL/GenBank/DDBJ databases">
        <title>Andean soil-derived lignocellulolytic bacterial consortium as a source of novel taxa and putative plastic-active enzymes.</title>
        <authorList>
            <person name="Diaz-Garcia L."/>
            <person name="Chuvochina M."/>
            <person name="Feuerriegel G."/>
            <person name="Bunk B."/>
            <person name="Sproer C."/>
            <person name="Streit W.R."/>
            <person name="Rodriguez L.M."/>
            <person name="Overmann J."/>
            <person name="Jimenez D.J."/>
        </authorList>
    </citation>
    <scope>NUCLEOTIDE SEQUENCE</scope>
    <source>
        <strain evidence="2">MAG 3858</strain>
    </source>
</reference>
<gene>
    <name evidence="2" type="ORF">P0Y49_04930</name>
</gene>
<sequence>MKDSKKLTNIFFYISAAIGVLILLYELFSRFISFKLFIHGMIAYALFFVLFLMSNHFKIINRIWVKISILLWLILTSFFYFRYLYKVDLFVLVVPLGYKGKVELKINNLPSSTKVRPLDGVVFFEIKENGKFSTSSNFDVSFNRIGILERSGGSFLANSKLRFINKNSATKKDSLNRIYTIIEGDIIDK</sequence>
<keyword evidence="1" id="KW-1133">Transmembrane helix</keyword>
<feature type="transmembrane region" description="Helical" evidence="1">
    <location>
        <begin position="63"/>
        <end position="85"/>
    </location>
</feature>
<evidence type="ECO:0000313" key="2">
    <source>
        <dbReference type="EMBL" id="WEK20481.1"/>
    </source>
</evidence>
<organism evidence="2 3">
    <name type="scientific">Candidatus Pedobacter colombiensis</name>
    <dbReference type="NCBI Taxonomy" id="3121371"/>
    <lineage>
        <taxon>Bacteria</taxon>
        <taxon>Pseudomonadati</taxon>
        <taxon>Bacteroidota</taxon>
        <taxon>Sphingobacteriia</taxon>
        <taxon>Sphingobacteriales</taxon>
        <taxon>Sphingobacteriaceae</taxon>
        <taxon>Pedobacter</taxon>
    </lineage>
</organism>
<evidence type="ECO:0000313" key="3">
    <source>
        <dbReference type="Proteomes" id="UP001214530"/>
    </source>
</evidence>
<name>A0AAJ5W9J2_9SPHI</name>
<dbReference type="EMBL" id="CP119313">
    <property type="protein sequence ID" value="WEK20481.1"/>
    <property type="molecule type" value="Genomic_DNA"/>
</dbReference>
<keyword evidence="1" id="KW-0472">Membrane</keyword>
<feature type="transmembrane region" description="Helical" evidence="1">
    <location>
        <begin position="31"/>
        <end position="51"/>
    </location>
</feature>
<dbReference type="AlphaFoldDB" id="A0AAJ5W9J2"/>
<protein>
    <submittedName>
        <fullName evidence="2">Uncharacterized protein</fullName>
    </submittedName>
</protein>
<proteinExistence type="predicted"/>
<dbReference type="Proteomes" id="UP001214530">
    <property type="component" value="Chromosome"/>
</dbReference>
<accession>A0AAJ5W9J2</accession>